<dbReference type="HOGENOM" id="CLU_052638_0_0_11"/>
<dbReference type="STRING" id="1214101.BN159_1162"/>
<dbReference type="KEGG" id="sdv:BN159_1162"/>
<dbReference type="Pfam" id="PF00753">
    <property type="entry name" value="Lactamase_B"/>
    <property type="match status" value="1"/>
</dbReference>
<keyword evidence="3" id="KW-1185">Reference proteome</keyword>
<dbReference type="SUPFAM" id="SSF56281">
    <property type="entry name" value="Metallo-hydrolase/oxidoreductase"/>
    <property type="match status" value="1"/>
</dbReference>
<dbReference type="InterPro" id="IPR036866">
    <property type="entry name" value="RibonucZ/Hydroxyglut_hydro"/>
</dbReference>
<dbReference type="PANTHER" id="PTHR30619">
    <property type="entry name" value="DNA INTERNALIZATION/COMPETENCE PROTEIN COMEC/REC2"/>
    <property type="match status" value="1"/>
</dbReference>
<feature type="domain" description="Metallo-beta-lactamase" evidence="1">
    <location>
        <begin position="10"/>
        <end position="79"/>
    </location>
</feature>
<organism evidence="2 3">
    <name type="scientific">Streptomyces davaonensis (strain DSM 101723 / JCM 4913 / KCC S-0913 / 768)</name>
    <dbReference type="NCBI Taxonomy" id="1214101"/>
    <lineage>
        <taxon>Bacteria</taxon>
        <taxon>Bacillati</taxon>
        <taxon>Actinomycetota</taxon>
        <taxon>Actinomycetes</taxon>
        <taxon>Kitasatosporales</taxon>
        <taxon>Streptomycetaceae</taxon>
        <taxon>Streptomyces</taxon>
    </lineage>
</organism>
<dbReference type="Gene3D" id="3.60.15.10">
    <property type="entry name" value="Ribonuclease Z/Hydroxyacylglutathione hydrolase-like"/>
    <property type="match status" value="1"/>
</dbReference>
<dbReference type="Proteomes" id="UP000008043">
    <property type="component" value="Chromosome"/>
</dbReference>
<dbReference type="AlphaFoldDB" id="K4QT01"/>
<name>K4QT01_STRDJ</name>
<dbReference type="PANTHER" id="PTHR30619:SF1">
    <property type="entry name" value="RECOMBINATION PROTEIN 2"/>
    <property type="match status" value="1"/>
</dbReference>
<dbReference type="OrthoDB" id="2971563at2"/>
<accession>K4QT01</accession>
<evidence type="ECO:0000313" key="3">
    <source>
        <dbReference type="Proteomes" id="UP000008043"/>
    </source>
</evidence>
<reference evidence="2" key="1">
    <citation type="journal article" date="2012" name="J. Bacteriol.">
        <title>Genome sequence of the bacterium Streptomyces davawensis JCM 4913 and heterologous production of the unique antibiotic roseoflavin.</title>
        <authorList>
            <person name="Jankowitsch F."/>
            <person name="Schwarz J."/>
            <person name="Ruckert C."/>
            <person name="Gust B."/>
            <person name="Szczepanowski R."/>
            <person name="Blom J."/>
            <person name="Pelzer S."/>
            <person name="Kalinowski J."/>
            <person name="Mack M."/>
        </authorList>
    </citation>
    <scope>NUCLEOTIDE SEQUENCE [LARGE SCALE GENOMIC DNA]</scope>
    <source>
        <strain evidence="2">JCM 4913</strain>
    </source>
</reference>
<sequence>MFTFDFLNARHGDAFLVRWGSPKEKVMLVDGGPPQVFETSLRDRLSQLAPDAQGSPRIDVVCLSHVDDDHAVGLLKLLTQIQRARRDAEPDPFAVKRVWFNSVDELVDRNSPGLSASTQEIVDRASEDSSAVSSSYNQGRAIRDAAAALGLGGNPLFDGPLLVGEEATLDQLHVKVVAPDDVALEKLTQRWLKAKQAKDPQVITSAYTDGSIPNLSSIVLMLTHKGRTALLTGDARGDRILAGLRATGLLDDTGPLHVDLLKLPHHGSDRNVESDFFENIHADHYVISADGVKHHHPNEETLRMLVESREPNAEYTIHLTNHIEFADATLDDLKDGRKFTVDVRSPADLALVIEVGEEQ</sequence>
<protein>
    <recommendedName>
        <fullName evidence="1">Metallo-beta-lactamase domain-containing protein</fullName>
    </recommendedName>
</protein>
<dbReference type="EMBL" id="HE971709">
    <property type="protein sequence ID" value="CCK25541.1"/>
    <property type="molecule type" value="Genomic_DNA"/>
</dbReference>
<proteinExistence type="predicted"/>
<gene>
    <name evidence="2" type="ORF">BN159_1162</name>
</gene>
<dbReference type="RefSeq" id="WP_015655938.1">
    <property type="nucleotide sequence ID" value="NC_020504.1"/>
</dbReference>
<dbReference type="InterPro" id="IPR001279">
    <property type="entry name" value="Metallo-B-lactamas"/>
</dbReference>
<dbReference type="PATRIC" id="fig|1214101.3.peg.1178"/>
<dbReference type="InterPro" id="IPR052159">
    <property type="entry name" value="Competence_DNA_uptake"/>
</dbReference>
<dbReference type="eggNOG" id="COG2333">
    <property type="taxonomic scope" value="Bacteria"/>
</dbReference>
<evidence type="ECO:0000259" key="1">
    <source>
        <dbReference type="Pfam" id="PF00753"/>
    </source>
</evidence>
<evidence type="ECO:0000313" key="2">
    <source>
        <dbReference type="EMBL" id="CCK25541.1"/>
    </source>
</evidence>